<evidence type="ECO:0000313" key="3">
    <source>
        <dbReference type="Proteomes" id="UP000006038"/>
    </source>
</evidence>
<protein>
    <submittedName>
        <fullName evidence="2">Uncharacterized protein</fullName>
    </submittedName>
</protein>
<dbReference type="Proteomes" id="UP000006038">
    <property type="component" value="Chromosome 1"/>
</dbReference>
<feature type="region of interest" description="Disordered" evidence="1">
    <location>
        <begin position="1"/>
        <end position="20"/>
    </location>
</feature>
<dbReference type="Gramene" id="OB01G24250.1">
    <property type="protein sequence ID" value="OB01G24250.1"/>
    <property type="gene ID" value="OB01G24250"/>
</dbReference>
<dbReference type="EnsemblPlants" id="OB01G24250.1">
    <property type="protein sequence ID" value="OB01G24250.1"/>
    <property type="gene ID" value="OB01G24250"/>
</dbReference>
<reference evidence="2" key="2">
    <citation type="submission" date="2013-04" db="UniProtKB">
        <authorList>
            <consortium name="EnsemblPlants"/>
        </authorList>
    </citation>
    <scope>IDENTIFICATION</scope>
</reference>
<keyword evidence="3" id="KW-1185">Reference proteome</keyword>
<dbReference type="HOGENOM" id="CLU_111760_0_0_1"/>
<name>J3KZL9_ORYBR</name>
<accession>J3KZL9</accession>
<organism evidence="2">
    <name type="scientific">Oryza brachyantha</name>
    <name type="common">malo sina</name>
    <dbReference type="NCBI Taxonomy" id="4533"/>
    <lineage>
        <taxon>Eukaryota</taxon>
        <taxon>Viridiplantae</taxon>
        <taxon>Streptophyta</taxon>
        <taxon>Embryophyta</taxon>
        <taxon>Tracheophyta</taxon>
        <taxon>Spermatophyta</taxon>
        <taxon>Magnoliopsida</taxon>
        <taxon>Liliopsida</taxon>
        <taxon>Poales</taxon>
        <taxon>Poaceae</taxon>
        <taxon>BOP clade</taxon>
        <taxon>Oryzoideae</taxon>
        <taxon>Oryzeae</taxon>
        <taxon>Oryzinae</taxon>
        <taxon>Oryza</taxon>
    </lineage>
</organism>
<proteinExistence type="predicted"/>
<reference evidence="2" key="1">
    <citation type="journal article" date="2013" name="Nat. Commun.">
        <title>Whole-genome sequencing of Oryza brachyantha reveals mechanisms underlying Oryza genome evolution.</title>
        <authorList>
            <person name="Chen J."/>
            <person name="Huang Q."/>
            <person name="Gao D."/>
            <person name="Wang J."/>
            <person name="Lang Y."/>
            <person name="Liu T."/>
            <person name="Li B."/>
            <person name="Bai Z."/>
            <person name="Luis Goicoechea J."/>
            <person name="Liang C."/>
            <person name="Chen C."/>
            <person name="Zhang W."/>
            <person name="Sun S."/>
            <person name="Liao Y."/>
            <person name="Zhang X."/>
            <person name="Yang L."/>
            <person name="Song C."/>
            <person name="Wang M."/>
            <person name="Shi J."/>
            <person name="Liu G."/>
            <person name="Liu J."/>
            <person name="Zhou H."/>
            <person name="Zhou W."/>
            <person name="Yu Q."/>
            <person name="An N."/>
            <person name="Chen Y."/>
            <person name="Cai Q."/>
            <person name="Wang B."/>
            <person name="Liu B."/>
            <person name="Min J."/>
            <person name="Huang Y."/>
            <person name="Wu H."/>
            <person name="Li Z."/>
            <person name="Zhang Y."/>
            <person name="Yin Y."/>
            <person name="Song W."/>
            <person name="Jiang J."/>
            <person name="Jackson S.A."/>
            <person name="Wing R.A."/>
            <person name="Wang J."/>
            <person name="Chen M."/>
        </authorList>
    </citation>
    <scope>NUCLEOTIDE SEQUENCE [LARGE SCALE GENOMIC DNA]</scope>
    <source>
        <strain evidence="2">cv. IRGC 101232</strain>
    </source>
</reference>
<dbReference type="OMA" id="VRCVFVD"/>
<evidence type="ECO:0000313" key="2">
    <source>
        <dbReference type="EnsemblPlants" id="OB01G24250.1"/>
    </source>
</evidence>
<dbReference type="AlphaFoldDB" id="J3KZL9"/>
<sequence>MARLHGPGQGTPPFKNNPSYSLRERKQANLVLARGEPEKMRPRWSLFSKNGVKGEKRIYFFVRQVQKCSSAHTGNPVEERVQGSLEEWNCALVSLKYFESELKEMFGTNWTRIHHSIYRYEKKNVYALLYSDVTVRHAAEKSIKIHLAKEKISNLRVIDDPNGQILITITGVKPSGRSVRCVFVDASLADEFIHSLSGSLRSSSSNVRVGAWSTI</sequence>
<evidence type="ECO:0000256" key="1">
    <source>
        <dbReference type="SAM" id="MobiDB-lite"/>
    </source>
</evidence>